<dbReference type="InterPro" id="IPR017642">
    <property type="entry name" value="DNA_S_mod_DndB"/>
</dbReference>
<organism evidence="1 2">
    <name type="scientific">Pseudomonas syringae pv. maculicola</name>
    <dbReference type="NCBI Taxonomy" id="59511"/>
    <lineage>
        <taxon>Bacteria</taxon>
        <taxon>Pseudomonadati</taxon>
        <taxon>Pseudomonadota</taxon>
        <taxon>Gammaproteobacteria</taxon>
        <taxon>Pseudomonadales</taxon>
        <taxon>Pseudomonadaceae</taxon>
        <taxon>Pseudomonas</taxon>
    </lineage>
</organism>
<gene>
    <name evidence="1" type="ORF">APX70_01664</name>
</gene>
<dbReference type="Pfam" id="PF14072">
    <property type="entry name" value="DndB"/>
    <property type="match status" value="1"/>
</dbReference>
<name>A0A3M2TUE4_PSEYM</name>
<accession>A0A3M2TUE4</accession>
<evidence type="ECO:0000313" key="2">
    <source>
        <dbReference type="Proteomes" id="UP000282378"/>
    </source>
</evidence>
<dbReference type="GeneID" id="1187052"/>
<proteinExistence type="predicted"/>
<reference evidence="1 2" key="1">
    <citation type="submission" date="2018-08" db="EMBL/GenBank/DDBJ databases">
        <title>Recombination of ecologically and evolutionarily significant loci maintains genetic cohesion in the Pseudomonas syringae species complex.</title>
        <authorList>
            <person name="Dillon M."/>
            <person name="Thakur S."/>
            <person name="Almeida R.N.D."/>
            <person name="Weir B.S."/>
            <person name="Guttman D.S."/>
        </authorList>
    </citation>
    <scope>NUCLEOTIDE SEQUENCE [LARGE SCALE GENOMIC DNA]</scope>
    <source>
        <strain evidence="1 2">88_10</strain>
    </source>
</reference>
<dbReference type="RefSeq" id="WP_011105447.1">
    <property type="nucleotide sequence ID" value="NZ_LGLH01000050.1"/>
</dbReference>
<protein>
    <recommendedName>
        <fullName evidence="3">DGQHR domain-containing protein</fullName>
    </recommendedName>
</protein>
<dbReference type="DNASU" id="1187052"/>
<dbReference type="Proteomes" id="UP000282378">
    <property type="component" value="Unassembled WGS sequence"/>
</dbReference>
<sequence>MPTIECPYIKIEQRGQEFFLIKLKARDLINISYVSVRGRDNEAGAVQRFLNTRRISSIKEFTLHQASFPSSIVLNWVNHEQNIEFDESRLSIPIVPKSAQLIDGQHRVAGIQAAVEENEELGELELPVTIYIGLSTKKCANIFLSINTEQKPVPRSLVYDLYLVADEEIVDPTIARARDIAEALNTEEDSPYLEEIKTPGSPRRKGGIALSSAVGAIKPLVEEKGPFEQIGIVNFEQQKDIIKNFFIIISNPYGEIWQEKTNAFMYASGFTGAMEFLAKRMIPYCTNSSYNFTREHMQAALKIDKDSLILQEEVKGIQGKEAPNIVFKALLNNFFPSTGNDQIRI</sequence>
<dbReference type="NCBIfam" id="TIGR03187">
    <property type="entry name" value="DGQHR"/>
    <property type="match status" value="1"/>
</dbReference>
<evidence type="ECO:0000313" key="1">
    <source>
        <dbReference type="EMBL" id="RML18143.1"/>
    </source>
</evidence>
<dbReference type="InterPro" id="IPR017601">
    <property type="entry name" value="DGQHR-contain_dom"/>
</dbReference>
<dbReference type="EMBL" id="RBNL01005030">
    <property type="protein sequence ID" value="RML18143.1"/>
    <property type="molecule type" value="Genomic_DNA"/>
</dbReference>
<comment type="caution">
    <text evidence="1">The sequence shown here is derived from an EMBL/GenBank/DDBJ whole genome shotgun (WGS) entry which is preliminary data.</text>
</comment>
<dbReference type="AlphaFoldDB" id="A0A3M2TUE4"/>
<evidence type="ECO:0008006" key="3">
    <source>
        <dbReference type="Google" id="ProtNLM"/>
    </source>
</evidence>